<evidence type="ECO:0000256" key="1">
    <source>
        <dbReference type="SAM" id="SignalP"/>
    </source>
</evidence>
<sequence length="77" mass="8964">MSLVKRSLVLLCVTLMLASLLVQRTDATRRKPNELFNGSIFGKRSYSDYYLRWNQAACELAADPICQWLRHEEESRT</sequence>
<organism evidence="2">
    <name type="scientific">Darwinula stevensoni</name>
    <dbReference type="NCBI Taxonomy" id="69355"/>
    <lineage>
        <taxon>Eukaryota</taxon>
        <taxon>Metazoa</taxon>
        <taxon>Ecdysozoa</taxon>
        <taxon>Arthropoda</taxon>
        <taxon>Crustacea</taxon>
        <taxon>Oligostraca</taxon>
        <taxon>Ostracoda</taxon>
        <taxon>Podocopa</taxon>
        <taxon>Podocopida</taxon>
        <taxon>Darwinulocopina</taxon>
        <taxon>Darwinuloidea</taxon>
        <taxon>Darwinulidae</taxon>
        <taxon>Darwinula</taxon>
    </lineage>
</organism>
<accession>A0A7R9AI91</accession>
<keyword evidence="1" id="KW-0732">Signal</keyword>
<dbReference type="OrthoDB" id="8190180at2759"/>
<evidence type="ECO:0000313" key="3">
    <source>
        <dbReference type="Proteomes" id="UP000677054"/>
    </source>
</evidence>
<gene>
    <name evidence="2" type="ORF">DSTB1V02_LOCUS14153</name>
</gene>
<feature type="signal peptide" evidence="1">
    <location>
        <begin position="1"/>
        <end position="27"/>
    </location>
</feature>
<name>A0A7R9AI91_9CRUS</name>
<keyword evidence="3" id="KW-1185">Reference proteome</keyword>
<dbReference type="Proteomes" id="UP000677054">
    <property type="component" value="Unassembled WGS sequence"/>
</dbReference>
<dbReference type="EMBL" id="LR908996">
    <property type="protein sequence ID" value="CAD7254407.1"/>
    <property type="molecule type" value="Genomic_DNA"/>
</dbReference>
<feature type="chain" id="PRO_5036402877" evidence="1">
    <location>
        <begin position="28"/>
        <end position="77"/>
    </location>
</feature>
<dbReference type="EMBL" id="CAJPEV010009478">
    <property type="protein sequence ID" value="CAG0905692.1"/>
    <property type="molecule type" value="Genomic_DNA"/>
</dbReference>
<proteinExistence type="predicted"/>
<reference evidence="2" key="1">
    <citation type="submission" date="2020-11" db="EMBL/GenBank/DDBJ databases">
        <authorList>
            <person name="Tran Van P."/>
        </authorList>
    </citation>
    <scope>NUCLEOTIDE SEQUENCE</scope>
</reference>
<evidence type="ECO:0000313" key="2">
    <source>
        <dbReference type="EMBL" id="CAD7254407.1"/>
    </source>
</evidence>
<protein>
    <submittedName>
        <fullName evidence="2">Uncharacterized protein</fullName>
    </submittedName>
</protein>
<dbReference type="AlphaFoldDB" id="A0A7R9AI91"/>